<keyword evidence="3" id="KW-1185">Reference proteome</keyword>
<comment type="caution">
    <text evidence="2">The sequence shown here is derived from an EMBL/GenBank/DDBJ whole genome shotgun (WGS) entry which is preliminary data.</text>
</comment>
<feature type="region of interest" description="Disordered" evidence="1">
    <location>
        <begin position="25"/>
        <end position="44"/>
    </location>
</feature>
<proteinExistence type="predicted"/>
<organism evidence="2 3">
    <name type="scientific">Vespula maculifrons</name>
    <name type="common">Eastern yellow jacket</name>
    <name type="synonym">Wasp</name>
    <dbReference type="NCBI Taxonomy" id="7453"/>
    <lineage>
        <taxon>Eukaryota</taxon>
        <taxon>Metazoa</taxon>
        <taxon>Ecdysozoa</taxon>
        <taxon>Arthropoda</taxon>
        <taxon>Hexapoda</taxon>
        <taxon>Insecta</taxon>
        <taxon>Pterygota</taxon>
        <taxon>Neoptera</taxon>
        <taxon>Endopterygota</taxon>
        <taxon>Hymenoptera</taxon>
        <taxon>Apocrita</taxon>
        <taxon>Aculeata</taxon>
        <taxon>Vespoidea</taxon>
        <taxon>Vespidae</taxon>
        <taxon>Vespinae</taxon>
        <taxon>Vespula</taxon>
    </lineage>
</organism>
<dbReference type="EMBL" id="JAYRBN010000053">
    <property type="protein sequence ID" value="KAL2743870.1"/>
    <property type="molecule type" value="Genomic_DNA"/>
</dbReference>
<sequence>MQQLLGSSFATHLGAVIGHVELARNDKPSTTKPQYRNDTNHKDLSGGSRWVLDKTLLVFDRKRDLRLGGTSMLNPNSPKVLGRLGLHGRHEGIYKIFPRNRRLKNRRAIPCRETTANS</sequence>
<accession>A0ABD2CFL8</accession>
<protein>
    <submittedName>
        <fullName evidence="2">Uncharacterized protein</fullName>
    </submittedName>
</protein>
<evidence type="ECO:0000313" key="2">
    <source>
        <dbReference type="EMBL" id="KAL2743870.1"/>
    </source>
</evidence>
<dbReference type="Proteomes" id="UP001607303">
    <property type="component" value="Unassembled WGS sequence"/>
</dbReference>
<evidence type="ECO:0000313" key="3">
    <source>
        <dbReference type="Proteomes" id="UP001607303"/>
    </source>
</evidence>
<name>A0ABD2CFL8_VESMC</name>
<evidence type="ECO:0000256" key="1">
    <source>
        <dbReference type="SAM" id="MobiDB-lite"/>
    </source>
</evidence>
<dbReference type="AlphaFoldDB" id="A0ABD2CFL8"/>
<reference evidence="2 3" key="1">
    <citation type="journal article" date="2024" name="Ann. Entomol. Soc. Am.">
        <title>Genomic analyses of the southern and eastern yellowjacket wasps (Hymenoptera: Vespidae) reveal evolutionary signatures of social life.</title>
        <authorList>
            <person name="Catto M.A."/>
            <person name="Caine P.B."/>
            <person name="Orr S.E."/>
            <person name="Hunt B.G."/>
            <person name="Goodisman M.A.D."/>
        </authorList>
    </citation>
    <scope>NUCLEOTIDE SEQUENCE [LARGE SCALE GENOMIC DNA]</scope>
    <source>
        <strain evidence="2">232</strain>
        <tissue evidence="2">Head and thorax</tissue>
    </source>
</reference>
<gene>
    <name evidence="2" type="ORF">V1477_007746</name>
</gene>